<dbReference type="OrthoDB" id="191651at2759"/>
<dbReference type="PANTHER" id="PTHR13173">
    <property type="entry name" value="WW DOMAIN BINDING PROTEIN 4"/>
    <property type="match status" value="1"/>
</dbReference>
<evidence type="ECO:0000259" key="8">
    <source>
        <dbReference type="PROSITE" id="PS50171"/>
    </source>
</evidence>
<evidence type="ECO:0000313" key="9">
    <source>
        <dbReference type="EMBL" id="KAF9501955.1"/>
    </source>
</evidence>
<dbReference type="InterPro" id="IPR040023">
    <property type="entry name" value="WBP4"/>
</dbReference>
<evidence type="ECO:0000256" key="5">
    <source>
        <dbReference type="ARBA" id="ARBA00023242"/>
    </source>
</evidence>
<dbReference type="InterPro" id="IPR013085">
    <property type="entry name" value="U1-CZ_Znf_C2H2"/>
</dbReference>
<dbReference type="PANTHER" id="PTHR13173:SF10">
    <property type="entry name" value="WW DOMAIN-BINDING PROTEIN 4"/>
    <property type="match status" value="1"/>
</dbReference>
<proteinExistence type="predicted"/>
<feature type="region of interest" description="Disordered" evidence="7">
    <location>
        <begin position="131"/>
        <end position="176"/>
    </location>
</feature>
<feature type="compositionally biased region" description="Basic residues" evidence="7">
    <location>
        <begin position="304"/>
        <end position="314"/>
    </location>
</feature>
<protein>
    <recommendedName>
        <fullName evidence="8">Matrin-type domain-containing protein</fullName>
    </recommendedName>
</protein>
<comment type="subcellular location">
    <subcellularLocation>
        <location evidence="1">Nucleus</location>
    </subcellularLocation>
</comment>
<name>A0A9P6DL72_PLEER</name>
<feature type="region of interest" description="Disordered" evidence="7">
    <location>
        <begin position="242"/>
        <end position="314"/>
    </location>
</feature>
<dbReference type="InterPro" id="IPR003604">
    <property type="entry name" value="Matrin/U1-like-C_Znf_C2H2"/>
</dbReference>
<keyword evidence="10" id="KW-1185">Reference proteome</keyword>
<evidence type="ECO:0000256" key="7">
    <source>
        <dbReference type="SAM" id="MobiDB-lite"/>
    </source>
</evidence>
<feature type="compositionally biased region" description="Basic and acidic residues" evidence="7">
    <location>
        <begin position="131"/>
        <end position="140"/>
    </location>
</feature>
<keyword evidence="3" id="KW-0863">Zinc-finger</keyword>
<dbReference type="InterPro" id="IPR036236">
    <property type="entry name" value="Znf_C2H2_sf"/>
</dbReference>
<comment type="caution">
    <text evidence="9">The sequence shown here is derived from an EMBL/GenBank/DDBJ whole genome shotgun (WGS) entry which is preliminary data.</text>
</comment>
<dbReference type="Pfam" id="PF06220">
    <property type="entry name" value="zf-U1"/>
    <property type="match status" value="1"/>
</dbReference>
<dbReference type="GO" id="GO:0003723">
    <property type="term" value="F:RNA binding"/>
    <property type="evidence" value="ECO:0007669"/>
    <property type="project" value="TreeGrafter"/>
</dbReference>
<evidence type="ECO:0000313" key="10">
    <source>
        <dbReference type="Proteomes" id="UP000807025"/>
    </source>
</evidence>
<sequence length="314" mass="34906">MSEYWVSKKKYYCKFCNIYIADDAPSRQQHENGLRHKGNKERFVRGLYKAGEKHKKDLEEEKHEMMRVEQAARAAFANDISTGHARQSEAAAGPSTSKDASKPPPKPSNPFANYSTAASLGYTDPDAERLAAEAERHRTEGVVGDWEYVAPSQDTAAMASSTVETPEKRDAEQPVDDERHFKIRKKTLDVGLGDIYDPGLILVKKKEVSPPPPNPLLTPVTNQATLGLPAATNMPRWTKVQWKKAGDEEVRSSQGPPDDHTEPELSNEEPIKTEESIDTVKTESATTLVKIEESTPAPPLTGLFKKRKRPGMRS</sequence>
<dbReference type="GO" id="GO:0008270">
    <property type="term" value="F:zinc ion binding"/>
    <property type="evidence" value="ECO:0007669"/>
    <property type="project" value="UniProtKB-KW"/>
</dbReference>
<dbReference type="PROSITE" id="PS50171">
    <property type="entry name" value="ZF_MATRIN"/>
    <property type="match status" value="1"/>
</dbReference>
<reference evidence="9" key="1">
    <citation type="submission" date="2020-11" db="EMBL/GenBank/DDBJ databases">
        <authorList>
            <consortium name="DOE Joint Genome Institute"/>
            <person name="Ahrendt S."/>
            <person name="Riley R."/>
            <person name="Andreopoulos W."/>
            <person name="Labutti K."/>
            <person name="Pangilinan J."/>
            <person name="Ruiz-Duenas F.J."/>
            <person name="Barrasa J.M."/>
            <person name="Sanchez-Garcia M."/>
            <person name="Camarero S."/>
            <person name="Miyauchi S."/>
            <person name="Serrano A."/>
            <person name="Linde D."/>
            <person name="Babiker R."/>
            <person name="Drula E."/>
            <person name="Ayuso-Fernandez I."/>
            <person name="Pacheco R."/>
            <person name="Padilla G."/>
            <person name="Ferreira P."/>
            <person name="Barriuso J."/>
            <person name="Kellner H."/>
            <person name="Castanera R."/>
            <person name="Alfaro M."/>
            <person name="Ramirez L."/>
            <person name="Pisabarro A.G."/>
            <person name="Kuo A."/>
            <person name="Tritt A."/>
            <person name="Lipzen A."/>
            <person name="He G."/>
            <person name="Yan M."/>
            <person name="Ng V."/>
            <person name="Cullen D."/>
            <person name="Martin F."/>
            <person name="Rosso M.-N."/>
            <person name="Henrissat B."/>
            <person name="Hibbett D."/>
            <person name="Martinez A.T."/>
            <person name="Grigoriev I.V."/>
        </authorList>
    </citation>
    <scope>NUCLEOTIDE SEQUENCE</scope>
    <source>
        <strain evidence="9">ATCC 90797</strain>
    </source>
</reference>
<evidence type="ECO:0000256" key="1">
    <source>
        <dbReference type="ARBA" id="ARBA00004123"/>
    </source>
</evidence>
<keyword evidence="4" id="KW-0862">Zinc</keyword>
<dbReference type="InterPro" id="IPR000690">
    <property type="entry name" value="Matrin/U1-C_Znf_C2H2"/>
</dbReference>
<dbReference type="Gene3D" id="3.30.160.60">
    <property type="entry name" value="Classic Zinc Finger"/>
    <property type="match status" value="1"/>
</dbReference>
<feature type="region of interest" description="Disordered" evidence="7">
    <location>
        <begin position="82"/>
        <end position="119"/>
    </location>
</feature>
<dbReference type="SMART" id="SM00451">
    <property type="entry name" value="ZnF_U1"/>
    <property type="match status" value="1"/>
</dbReference>
<organism evidence="9 10">
    <name type="scientific">Pleurotus eryngii</name>
    <name type="common">Boletus of the steppes</name>
    <dbReference type="NCBI Taxonomy" id="5323"/>
    <lineage>
        <taxon>Eukaryota</taxon>
        <taxon>Fungi</taxon>
        <taxon>Dikarya</taxon>
        <taxon>Basidiomycota</taxon>
        <taxon>Agaricomycotina</taxon>
        <taxon>Agaricomycetes</taxon>
        <taxon>Agaricomycetidae</taxon>
        <taxon>Agaricales</taxon>
        <taxon>Pleurotineae</taxon>
        <taxon>Pleurotaceae</taxon>
        <taxon>Pleurotus</taxon>
    </lineage>
</organism>
<gene>
    <name evidence="9" type="ORF">BDN71DRAFT_1438708</name>
</gene>
<feature type="compositionally biased region" description="Basic and acidic residues" evidence="7">
    <location>
        <begin position="165"/>
        <end position="176"/>
    </location>
</feature>
<dbReference type="GO" id="GO:0071011">
    <property type="term" value="C:precatalytic spliceosome"/>
    <property type="evidence" value="ECO:0007669"/>
    <property type="project" value="TreeGrafter"/>
</dbReference>
<evidence type="ECO:0000256" key="3">
    <source>
        <dbReference type="ARBA" id="ARBA00022771"/>
    </source>
</evidence>
<evidence type="ECO:0000256" key="6">
    <source>
        <dbReference type="SAM" id="Coils"/>
    </source>
</evidence>
<keyword evidence="5" id="KW-0539">Nucleus</keyword>
<dbReference type="Proteomes" id="UP000807025">
    <property type="component" value="Unassembled WGS sequence"/>
</dbReference>
<evidence type="ECO:0000256" key="4">
    <source>
        <dbReference type="ARBA" id="ARBA00022833"/>
    </source>
</evidence>
<dbReference type="SUPFAM" id="SSF57667">
    <property type="entry name" value="beta-beta-alpha zinc fingers"/>
    <property type="match status" value="1"/>
</dbReference>
<dbReference type="GO" id="GO:0000398">
    <property type="term" value="P:mRNA splicing, via spliceosome"/>
    <property type="evidence" value="ECO:0007669"/>
    <property type="project" value="InterPro"/>
</dbReference>
<feature type="domain" description="Matrin-type" evidence="8">
    <location>
        <begin position="11"/>
        <end position="42"/>
    </location>
</feature>
<dbReference type="AlphaFoldDB" id="A0A9P6DL72"/>
<feature type="compositionally biased region" description="Basic and acidic residues" evidence="7">
    <location>
        <begin position="244"/>
        <end position="281"/>
    </location>
</feature>
<evidence type="ECO:0000256" key="2">
    <source>
        <dbReference type="ARBA" id="ARBA00022723"/>
    </source>
</evidence>
<keyword evidence="2" id="KW-0479">Metal-binding</keyword>
<feature type="coiled-coil region" evidence="6">
    <location>
        <begin position="51"/>
        <end position="78"/>
    </location>
</feature>
<keyword evidence="6" id="KW-0175">Coiled coil</keyword>
<feature type="compositionally biased region" description="Polar residues" evidence="7">
    <location>
        <begin position="152"/>
        <end position="164"/>
    </location>
</feature>
<dbReference type="EMBL" id="MU154522">
    <property type="protein sequence ID" value="KAF9501955.1"/>
    <property type="molecule type" value="Genomic_DNA"/>
</dbReference>
<accession>A0A9P6DL72</accession>